<comment type="caution">
    <text evidence="2">The sequence shown here is derived from an EMBL/GenBank/DDBJ whole genome shotgun (WGS) entry which is preliminary data.</text>
</comment>
<feature type="compositionally biased region" description="Polar residues" evidence="1">
    <location>
        <begin position="1"/>
        <end position="12"/>
    </location>
</feature>
<dbReference type="Proteomes" id="UP000036403">
    <property type="component" value="Unassembled WGS sequence"/>
</dbReference>
<dbReference type="EMBL" id="LBMM01009711">
    <property type="protein sequence ID" value="KMQ87931.1"/>
    <property type="molecule type" value="Genomic_DNA"/>
</dbReference>
<organism evidence="2 3">
    <name type="scientific">Lasius niger</name>
    <name type="common">Black garden ant</name>
    <dbReference type="NCBI Taxonomy" id="67767"/>
    <lineage>
        <taxon>Eukaryota</taxon>
        <taxon>Metazoa</taxon>
        <taxon>Ecdysozoa</taxon>
        <taxon>Arthropoda</taxon>
        <taxon>Hexapoda</taxon>
        <taxon>Insecta</taxon>
        <taxon>Pterygota</taxon>
        <taxon>Neoptera</taxon>
        <taxon>Endopterygota</taxon>
        <taxon>Hymenoptera</taxon>
        <taxon>Apocrita</taxon>
        <taxon>Aculeata</taxon>
        <taxon>Formicoidea</taxon>
        <taxon>Formicidae</taxon>
        <taxon>Formicinae</taxon>
        <taxon>Lasius</taxon>
        <taxon>Lasius</taxon>
    </lineage>
</organism>
<gene>
    <name evidence="2" type="ORF">RF55_12662</name>
</gene>
<feature type="compositionally biased region" description="Basic and acidic residues" evidence="1">
    <location>
        <begin position="109"/>
        <end position="124"/>
    </location>
</feature>
<dbReference type="PaxDb" id="67767-A0A0J7KCJ2"/>
<feature type="region of interest" description="Disordered" evidence="1">
    <location>
        <begin position="61"/>
        <end position="155"/>
    </location>
</feature>
<protein>
    <submittedName>
        <fullName evidence="2">Uncharacterized protein</fullName>
    </submittedName>
</protein>
<feature type="region of interest" description="Disordered" evidence="1">
    <location>
        <begin position="1"/>
        <end position="23"/>
    </location>
</feature>
<reference evidence="2 3" key="1">
    <citation type="submission" date="2015-04" db="EMBL/GenBank/DDBJ databases">
        <title>Lasius niger genome sequencing.</title>
        <authorList>
            <person name="Konorov E.A."/>
            <person name="Nikitin M.A."/>
            <person name="Kirill M.V."/>
            <person name="Chang P."/>
        </authorList>
    </citation>
    <scope>NUCLEOTIDE SEQUENCE [LARGE SCALE GENOMIC DNA]</scope>
    <source>
        <tissue evidence="2">Whole</tissue>
    </source>
</reference>
<sequence length="176" mass="19752">MDWSSIPQNPQSAGKYISIDTDDNGNVIETTELESIQSESIAFDAITSSSDQRISKNLVMQLQPEAASSNMAAKQKKAPTAQEPQEDVNMSRKRKTESDNHNPTRRRVVAGDKAEKNNNDDRENSGVQCRVGGLHRIGRGGRRQPERRHEGVSTMCRTRRGTKVRRLRTKNDTSFI</sequence>
<keyword evidence="3" id="KW-1185">Reference proteome</keyword>
<evidence type="ECO:0000313" key="3">
    <source>
        <dbReference type="Proteomes" id="UP000036403"/>
    </source>
</evidence>
<accession>A0A0J7KCJ2</accession>
<evidence type="ECO:0000313" key="2">
    <source>
        <dbReference type="EMBL" id="KMQ87931.1"/>
    </source>
</evidence>
<proteinExistence type="predicted"/>
<name>A0A0J7KCJ2_LASNI</name>
<dbReference type="AlphaFoldDB" id="A0A0J7KCJ2"/>
<evidence type="ECO:0000256" key="1">
    <source>
        <dbReference type="SAM" id="MobiDB-lite"/>
    </source>
</evidence>